<evidence type="ECO:0000313" key="3">
    <source>
        <dbReference type="Proteomes" id="UP000807115"/>
    </source>
</evidence>
<sequence length="125" mass="13000">MLVDVGRSSCGSSLMIEGRGSLTWRGARCRCGVVSDGDLYLSHATASPTATSMYPTQWARALGPATGERRQRARAVRAARAEVLGGGGGTSGRGEPPTSRRGRWAWPPASAGSGVGREEEARAAI</sequence>
<dbReference type="Proteomes" id="UP000807115">
    <property type="component" value="Chromosome 3"/>
</dbReference>
<protein>
    <submittedName>
        <fullName evidence="2">Uncharacterized protein</fullName>
    </submittedName>
</protein>
<comment type="caution">
    <text evidence="2">The sequence shown here is derived from an EMBL/GenBank/DDBJ whole genome shotgun (WGS) entry which is preliminary data.</text>
</comment>
<dbReference type="EMBL" id="CM027682">
    <property type="protein sequence ID" value="KAG0535700.1"/>
    <property type="molecule type" value="Genomic_DNA"/>
</dbReference>
<accession>A0A921R939</accession>
<reference evidence="2" key="1">
    <citation type="journal article" date="2019" name="BMC Genomics">
        <title>A new reference genome for Sorghum bicolor reveals high levels of sequence similarity between sweet and grain genotypes: implications for the genetics of sugar metabolism.</title>
        <authorList>
            <person name="Cooper E.A."/>
            <person name="Brenton Z.W."/>
            <person name="Flinn B.S."/>
            <person name="Jenkins J."/>
            <person name="Shu S."/>
            <person name="Flowers D."/>
            <person name="Luo F."/>
            <person name="Wang Y."/>
            <person name="Xia P."/>
            <person name="Barry K."/>
            <person name="Daum C."/>
            <person name="Lipzen A."/>
            <person name="Yoshinaga Y."/>
            <person name="Schmutz J."/>
            <person name="Saski C."/>
            <person name="Vermerris W."/>
            <person name="Kresovich S."/>
        </authorList>
    </citation>
    <scope>NUCLEOTIDE SEQUENCE</scope>
</reference>
<feature type="compositionally biased region" description="Basic and acidic residues" evidence="1">
    <location>
        <begin position="116"/>
        <end position="125"/>
    </location>
</feature>
<proteinExistence type="predicted"/>
<organism evidence="2 3">
    <name type="scientific">Sorghum bicolor</name>
    <name type="common">Sorghum</name>
    <name type="synonym">Sorghum vulgare</name>
    <dbReference type="NCBI Taxonomy" id="4558"/>
    <lineage>
        <taxon>Eukaryota</taxon>
        <taxon>Viridiplantae</taxon>
        <taxon>Streptophyta</taxon>
        <taxon>Embryophyta</taxon>
        <taxon>Tracheophyta</taxon>
        <taxon>Spermatophyta</taxon>
        <taxon>Magnoliopsida</taxon>
        <taxon>Liliopsida</taxon>
        <taxon>Poales</taxon>
        <taxon>Poaceae</taxon>
        <taxon>PACMAD clade</taxon>
        <taxon>Panicoideae</taxon>
        <taxon>Andropogonodae</taxon>
        <taxon>Andropogoneae</taxon>
        <taxon>Sorghinae</taxon>
        <taxon>Sorghum</taxon>
    </lineage>
</organism>
<reference evidence="2" key="2">
    <citation type="submission" date="2020-10" db="EMBL/GenBank/DDBJ databases">
        <authorList>
            <person name="Cooper E.A."/>
            <person name="Brenton Z.W."/>
            <person name="Flinn B.S."/>
            <person name="Jenkins J."/>
            <person name="Shu S."/>
            <person name="Flowers D."/>
            <person name="Luo F."/>
            <person name="Wang Y."/>
            <person name="Xia P."/>
            <person name="Barry K."/>
            <person name="Daum C."/>
            <person name="Lipzen A."/>
            <person name="Yoshinaga Y."/>
            <person name="Schmutz J."/>
            <person name="Saski C."/>
            <person name="Vermerris W."/>
            <person name="Kresovich S."/>
        </authorList>
    </citation>
    <scope>NUCLEOTIDE SEQUENCE</scope>
</reference>
<feature type="region of interest" description="Disordered" evidence="1">
    <location>
        <begin position="80"/>
        <end position="125"/>
    </location>
</feature>
<name>A0A921R939_SORBI</name>
<evidence type="ECO:0000313" key="2">
    <source>
        <dbReference type="EMBL" id="KAG0535700.1"/>
    </source>
</evidence>
<evidence type="ECO:0000256" key="1">
    <source>
        <dbReference type="SAM" id="MobiDB-lite"/>
    </source>
</evidence>
<dbReference type="AlphaFoldDB" id="A0A921R939"/>
<gene>
    <name evidence="2" type="ORF">BDA96_03G002000</name>
</gene>